<feature type="region of interest" description="Disordered" evidence="1">
    <location>
        <begin position="1"/>
        <end position="23"/>
    </location>
</feature>
<dbReference type="PANTHER" id="PTHR28307:SF1">
    <property type="entry name" value="PAL1 CELL MORPHOLOGY PROTEIN"/>
    <property type="match status" value="1"/>
</dbReference>
<dbReference type="GO" id="GO:0005737">
    <property type="term" value="C:cytoplasm"/>
    <property type="evidence" value="ECO:0007669"/>
    <property type="project" value="TreeGrafter"/>
</dbReference>
<feature type="compositionally biased region" description="Polar residues" evidence="1">
    <location>
        <begin position="229"/>
        <end position="240"/>
    </location>
</feature>
<feature type="region of interest" description="Disordered" evidence="1">
    <location>
        <begin position="133"/>
        <end position="176"/>
    </location>
</feature>
<dbReference type="OrthoDB" id="5389892at2759"/>
<dbReference type="InterPro" id="IPR013226">
    <property type="entry name" value="Pal1"/>
</dbReference>
<sequence length="240" mass="25956">MSSSSSSSSSSSPRTPRRRTRAPYTDVIDALDTVGGRYHHAGPYDAALPVRNRDGKYSPLAAVHDSNMEAIRATPRENLIDSLSRHVPLQGVATIPPGGKDMTGNVMHYVEGADLMREPDCSGGAYKRWPGVVYHPDDLKGKGEPSYTDDERPKHKHHLSMPSPSAPHQQSSKVDLRPRANSLVVASSSDDKLLIPDLGVCRSLSTSKARLTGGLMRRLGSVRRKKTPSAATVTPTDLLS</sequence>
<accession>A0A2A9P6G6</accession>
<evidence type="ECO:0000256" key="1">
    <source>
        <dbReference type="SAM" id="MobiDB-lite"/>
    </source>
</evidence>
<gene>
    <name evidence="2" type="ORF">XA68_15601</name>
</gene>
<protein>
    <recommendedName>
        <fullName evidence="4">Pal1 cell morphology protein</fullName>
    </recommendedName>
</protein>
<feature type="region of interest" description="Disordered" evidence="1">
    <location>
        <begin position="221"/>
        <end position="240"/>
    </location>
</feature>
<dbReference type="PANTHER" id="PTHR28307">
    <property type="entry name" value="PROTEIN PAL1"/>
    <property type="match status" value="1"/>
</dbReference>
<evidence type="ECO:0008006" key="4">
    <source>
        <dbReference type="Google" id="ProtNLM"/>
    </source>
</evidence>
<name>A0A2A9P6G6_OPHUN</name>
<dbReference type="EMBL" id="LAZP02000467">
    <property type="protein sequence ID" value="PFH57029.1"/>
    <property type="molecule type" value="Genomic_DNA"/>
</dbReference>
<organism evidence="2 3">
    <name type="scientific">Ophiocordyceps unilateralis</name>
    <name type="common">Zombie-ant fungus</name>
    <name type="synonym">Torrubia unilateralis</name>
    <dbReference type="NCBI Taxonomy" id="268505"/>
    <lineage>
        <taxon>Eukaryota</taxon>
        <taxon>Fungi</taxon>
        <taxon>Dikarya</taxon>
        <taxon>Ascomycota</taxon>
        <taxon>Pezizomycotina</taxon>
        <taxon>Sordariomycetes</taxon>
        <taxon>Hypocreomycetidae</taxon>
        <taxon>Hypocreales</taxon>
        <taxon>Ophiocordycipitaceae</taxon>
        <taxon>Ophiocordyceps</taxon>
    </lineage>
</organism>
<evidence type="ECO:0000313" key="2">
    <source>
        <dbReference type="EMBL" id="PFH57029.1"/>
    </source>
</evidence>
<feature type="compositionally biased region" description="Polar residues" evidence="1">
    <location>
        <begin position="162"/>
        <end position="173"/>
    </location>
</feature>
<comment type="caution">
    <text evidence="2">The sequence shown here is derived from an EMBL/GenBank/DDBJ whole genome shotgun (WGS) entry which is preliminary data.</text>
</comment>
<reference evidence="2 3" key="2">
    <citation type="journal article" date="2017" name="Sci. Rep.">
        <title>Ant-infecting Ophiocordyceps genomes reveal a high diversity of potential behavioral manipulation genes and a possible major role for enterotoxins.</title>
        <authorList>
            <person name="de Bekker C."/>
            <person name="Ohm R.A."/>
            <person name="Evans H.C."/>
            <person name="Brachmann A."/>
            <person name="Hughes D.P."/>
        </authorList>
    </citation>
    <scope>NUCLEOTIDE SEQUENCE [LARGE SCALE GENOMIC DNA]</scope>
    <source>
        <strain evidence="2 3">SC16a</strain>
    </source>
</reference>
<keyword evidence="3" id="KW-1185">Reference proteome</keyword>
<proteinExistence type="predicted"/>
<dbReference type="Pfam" id="PF08316">
    <property type="entry name" value="Pal1"/>
    <property type="match status" value="1"/>
</dbReference>
<dbReference type="Proteomes" id="UP000037136">
    <property type="component" value="Unassembled WGS sequence"/>
</dbReference>
<reference evidence="2 3" key="1">
    <citation type="journal article" date="2015" name="BMC Genomics">
        <title>Gene expression during zombie ant biting behavior reflects the complexity underlying fungal parasitic behavioral manipulation.</title>
        <authorList>
            <person name="de Bekker C."/>
            <person name="Ohm R.A."/>
            <person name="Loreto R.G."/>
            <person name="Sebastian A."/>
            <person name="Albert I."/>
            <person name="Merrow M."/>
            <person name="Brachmann A."/>
            <person name="Hughes D.P."/>
        </authorList>
    </citation>
    <scope>NUCLEOTIDE SEQUENCE [LARGE SCALE GENOMIC DNA]</scope>
    <source>
        <strain evidence="2 3">SC16a</strain>
    </source>
</reference>
<evidence type="ECO:0000313" key="3">
    <source>
        <dbReference type="Proteomes" id="UP000037136"/>
    </source>
</evidence>
<feature type="compositionally biased region" description="Low complexity" evidence="1">
    <location>
        <begin position="1"/>
        <end position="14"/>
    </location>
</feature>
<feature type="compositionally biased region" description="Basic and acidic residues" evidence="1">
    <location>
        <begin position="135"/>
        <end position="153"/>
    </location>
</feature>
<dbReference type="AlphaFoldDB" id="A0A2A9P6G6"/>